<evidence type="ECO:0000313" key="2">
    <source>
        <dbReference type="Proteomes" id="UP000199532"/>
    </source>
</evidence>
<gene>
    <name evidence="1" type="ORF">SAMN04487995_2367</name>
</gene>
<protein>
    <submittedName>
        <fullName evidence="1">Four helix bundle protein</fullName>
    </submittedName>
</protein>
<organism evidence="1 2">
    <name type="scientific">Dyadobacter koreensis</name>
    <dbReference type="NCBI Taxonomy" id="408657"/>
    <lineage>
        <taxon>Bacteria</taxon>
        <taxon>Pseudomonadati</taxon>
        <taxon>Bacteroidota</taxon>
        <taxon>Cytophagia</taxon>
        <taxon>Cytophagales</taxon>
        <taxon>Spirosomataceae</taxon>
        <taxon>Dyadobacter</taxon>
    </lineage>
</organism>
<dbReference type="EMBL" id="FNXY01000003">
    <property type="protein sequence ID" value="SEI82250.1"/>
    <property type="molecule type" value="Genomic_DNA"/>
</dbReference>
<dbReference type="AlphaFoldDB" id="A0A1H6U1G7"/>
<sequence>MKDYKDLLVWLKSHLFKLAIYQFTKTSSKEEKYGLTSQIRRCSVLINPISQKAAENYLINNSLTFALLQADRPQNWTINLCFQKTFLIF</sequence>
<evidence type="ECO:0000313" key="1">
    <source>
        <dbReference type="EMBL" id="SEI82250.1"/>
    </source>
</evidence>
<reference evidence="1 2" key="1">
    <citation type="submission" date="2016-10" db="EMBL/GenBank/DDBJ databases">
        <authorList>
            <person name="de Groot N.N."/>
        </authorList>
    </citation>
    <scope>NUCLEOTIDE SEQUENCE [LARGE SCALE GENOMIC DNA]</scope>
    <source>
        <strain evidence="1 2">DSM 19938</strain>
    </source>
</reference>
<dbReference type="InterPro" id="IPR036583">
    <property type="entry name" value="23S_rRNA_IVS_sf"/>
</dbReference>
<dbReference type="NCBIfam" id="TIGR02436">
    <property type="entry name" value="four helix bundle protein"/>
    <property type="match status" value="1"/>
</dbReference>
<dbReference type="SUPFAM" id="SSF158446">
    <property type="entry name" value="IVS-encoded protein-like"/>
    <property type="match status" value="1"/>
</dbReference>
<dbReference type="Pfam" id="PF05635">
    <property type="entry name" value="23S_rRNA_IVP"/>
    <property type="match status" value="1"/>
</dbReference>
<dbReference type="Proteomes" id="UP000199532">
    <property type="component" value="Unassembled WGS sequence"/>
</dbReference>
<name>A0A1H6U1G7_9BACT</name>
<accession>A0A1H6U1G7</accession>
<keyword evidence="2" id="KW-1185">Reference proteome</keyword>
<dbReference type="Gene3D" id="1.20.1440.60">
    <property type="entry name" value="23S rRNA-intervening sequence"/>
    <property type="match status" value="1"/>
</dbReference>
<dbReference type="RefSeq" id="WP_218148619.1">
    <property type="nucleotide sequence ID" value="NZ_FNXY01000003.1"/>
</dbReference>
<dbReference type="STRING" id="408657.SAMN04487995_2367"/>
<proteinExistence type="predicted"/>
<dbReference type="InterPro" id="IPR012657">
    <property type="entry name" value="23S_rRNA-intervening_sequence"/>
</dbReference>